<dbReference type="AlphaFoldDB" id="A0A9W7AZY6"/>
<evidence type="ECO:0000256" key="1">
    <source>
        <dbReference type="SAM" id="SignalP"/>
    </source>
</evidence>
<feature type="chain" id="PRO_5040896031" evidence="1">
    <location>
        <begin position="22"/>
        <end position="604"/>
    </location>
</feature>
<name>A0A9W7AZY6_9STRA</name>
<gene>
    <name evidence="2" type="ORF">TL16_g07425</name>
</gene>
<evidence type="ECO:0000313" key="3">
    <source>
        <dbReference type="Proteomes" id="UP001162640"/>
    </source>
</evidence>
<keyword evidence="1" id="KW-0732">Signal</keyword>
<accession>A0A9W7AZY6</accession>
<reference evidence="3" key="1">
    <citation type="journal article" date="2023" name="Commun. Biol.">
        <title>Genome analysis of Parmales, the sister group of diatoms, reveals the evolutionary specialization of diatoms from phago-mixotrophs to photoautotrophs.</title>
        <authorList>
            <person name="Ban H."/>
            <person name="Sato S."/>
            <person name="Yoshikawa S."/>
            <person name="Yamada K."/>
            <person name="Nakamura Y."/>
            <person name="Ichinomiya M."/>
            <person name="Sato N."/>
            <person name="Blanc-Mathieu R."/>
            <person name="Endo H."/>
            <person name="Kuwata A."/>
            <person name="Ogata H."/>
        </authorList>
    </citation>
    <scope>NUCLEOTIDE SEQUENCE [LARGE SCALE GENOMIC DNA]</scope>
</reference>
<dbReference type="EMBL" id="BLQM01000234">
    <property type="protein sequence ID" value="GMH77484.1"/>
    <property type="molecule type" value="Genomic_DNA"/>
</dbReference>
<proteinExistence type="predicted"/>
<protein>
    <submittedName>
        <fullName evidence="2">Uncharacterized protein</fullName>
    </submittedName>
</protein>
<evidence type="ECO:0000313" key="2">
    <source>
        <dbReference type="EMBL" id="GMH77484.1"/>
    </source>
</evidence>
<comment type="caution">
    <text evidence="2">The sequence shown here is derived from an EMBL/GenBank/DDBJ whole genome shotgun (WGS) entry which is preliminary data.</text>
</comment>
<dbReference type="Proteomes" id="UP001162640">
    <property type="component" value="Unassembled WGS sequence"/>
</dbReference>
<organism evidence="2 3">
    <name type="scientific">Triparma laevis f. inornata</name>
    <dbReference type="NCBI Taxonomy" id="1714386"/>
    <lineage>
        <taxon>Eukaryota</taxon>
        <taxon>Sar</taxon>
        <taxon>Stramenopiles</taxon>
        <taxon>Ochrophyta</taxon>
        <taxon>Bolidophyceae</taxon>
        <taxon>Parmales</taxon>
        <taxon>Triparmaceae</taxon>
        <taxon>Triparma</taxon>
    </lineage>
</organism>
<feature type="signal peptide" evidence="1">
    <location>
        <begin position="1"/>
        <end position="21"/>
    </location>
</feature>
<sequence length="604" mass="67398">MLNERWVRVHALALLLITASKHPVDDSWEIHSLEAEYPDTIICSDTYWVKTVPVIVRAACCRVGLCFEELVCQPLTDGFGAENKAKVLRDPSFLKLRDALIAENELALEMVLDHFPEFWDPVPLNRPGAPPVLMDITGTRGILMALVSPPNLESVLNLPSKTLAYAKNYLGQGELSASGVLAHLVFLKCEQDKIAKPGPLESLLMHCFAEAVNNDELIAVIRGTPCETCASLPQFAEFRDNSCLKKGNEGLLEINIMDKPLFGEYEGGILLSSILEWSKPLQDPRVKVIPYKTHLEELQACANMQGEHTIVLFPRDVLISRETIRPGQFPTLKTQYNDIIVENLDCVTKETRCVVFLGGGQSQTMPEVIRKLLENYKNLHICILGNCIPQQNFLNCARAVGKQIDFVLRVAVYHTPTNYTNAKSLRSNYDLFYAKTHTRQFPNTFAEIEIHPIVYVLNDNEEGTQTAVRMLLALKFGGTSQGSVSPPTVNLAGGLLENLVPEMSTATKRPCEHHGKTCVFDGNLVDRAFHEVGGTFHHSGNTKRDKENICMKNDGPPSRAFFLAATENVPIGSCFFFTRWFDTDSATEELLRLALYYTTNKVIS</sequence>